<dbReference type="Pfam" id="PF00501">
    <property type="entry name" value="AMP-binding"/>
    <property type="match status" value="2"/>
</dbReference>
<evidence type="ECO:0000313" key="4">
    <source>
        <dbReference type="Proteomes" id="UP000320095"/>
    </source>
</evidence>
<dbReference type="InterPro" id="IPR042099">
    <property type="entry name" value="ANL_N_sf"/>
</dbReference>
<dbReference type="RefSeq" id="WP_140692222.1">
    <property type="nucleotide sequence ID" value="NZ_RCZG01000005.1"/>
</dbReference>
<sequence>MLARHGPSGEDRKVTDSPLTIPALLRRSLREFGGRTYVVTPTGQLTYEEANRRSARIARQLLHRGVGKGSRVGLFFTNGEDWIVWWLAASRIGALVVPLSTLSTPAELAKVLRLSDVGMLVSPRRVLGVDVTERFEAAIPELSDQSDRLALCAAPYLRSIVMIGDTDAQWATGWDEGDAGVPEEVLTAAEAEVSPADVAVMVHTSGSTADPKGVIHTHGTLVRQTSTWPLAIRTVTGTGGPARILCAMPFFWIGGLLAVTGALHEPITLLVLPRLDAGTALDLAERERATGIVGWPTFTQRLRDHPTFASRDLASAPMLREGPLDIAMTDVPDGFPLHRTMSETAGGFAFTDIAIVDEDGEPVQDGVTGELLIRGVGVMTGYNKRERGDTFDENGWYHTGDQVYRNAGDPRLFYVGRTTELIKSAGANVSPLEVEAVIAEFAGVAQCLVVGVEDRRRGEEVCAVVVPSSDDVDLNEVADHSRHQLSAYKVPALWAVVTIDQIPTLPSGKFDRRALRALIADGFVRSHRTPDVGGSIRPEAPRQASSG</sequence>
<dbReference type="AlphaFoldDB" id="A0A502EAT3"/>
<feature type="domain" description="AMP-binding enzyme C-terminal" evidence="2">
    <location>
        <begin position="433"/>
        <end position="509"/>
    </location>
</feature>
<reference evidence="3 4" key="1">
    <citation type="journal article" date="2019" name="Environ. Microbiol.">
        <title>Species interactions and distinct microbial communities in high Arctic permafrost affected cryosols are associated with the CH4 and CO2 gas fluxes.</title>
        <authorList>
            <person name="Altshuler I."/>
            <person name="Hamel J."/>
            <person name="Turney S."/>
            <person name="Magnuson E."/>
            <person name="Levesque R."/>
            <person name="Greer C."/>
            <person name="Whyte L.G."/>
        </authorList>
    </citation>
    <scope>NUCLEOTIDE SEQUENCE [LARGE SCALE GENOMIC DNA]</scope>
    <source>
        <strain evidence="3 4">S5.20</strain>
    </source>
</reference>
<dbReference type="EMBL" id="RCZG01000005">
    <property type="protein sequence ID" value="TPG33590.1"/>
    <property type="molecule type" value="Genomic_DNA"/>
</dbReference>
<dbReference type="InterPro" id="IPR045851">
    <property type="entry name" value="AMP-bd_C_sf"/>
</dbReference>
<keyword evidence="4" id="KW-1185">Reference proteome</keyword>
<name>A0A502EAT3_9MYCO</name>
<dbReference type="Gene3D" id="3.30.300.30">
    <property type="match status" value="1"/>
</dbReference>
<feature type="domain" description="AMP-dependent synthetase/ligase" evidence="1">
    <location>
        <begin position="26"/>
        <end position="315"/>
    </location>
</feature>
<dbReference type="InterPro" id="IPR000873">
    <property type="entry name" value="AMP-dep_synth/lig_dom"/>
</dbReference>
<dbReference type="Proteomes" id="UP000320095">
    <property type="component" value="Unassembled WGS sequence"/>
</dbReference>
<protein>
    <submittedName>
        <fullName evidence="3">Long-chain fatty acid--CoA ligase</fullName>
    </submittedName>
</protein>
<proteinExistence type="predicted"/>
<comment type="caution">
    <text evidence="3">The sequence shown here is derived from an EMBL/GenBank/DDBJ whole genome shotgun (WGS) entry which is preliminary data.</text>
</comment>
<feature type="domain" description="AMP-dependent synthetase/ligase" evidence="1">
    <location>
        <begin position="344"/>
        <end position="382"/>
    </location>
</feature>
<dbReference type="PANTHER" id="PTHR43767">
    <property type="entry name" value="LONG-CHAIN-FATTY-ACID--COA LIGASE"/>
    <property type="match status" value="1"/>
</dbReference>
<dbReference type="OrthoDB" id="3673338at2"/>
<accession>A0A502EAT3</accession>
<evidence type="ECO:0000259" key="2">
    <source>
        <dbReference type="Pfam" id="PF13193"/>
    </source>
</evidence>
<evidence type="ECO:0000313" key="3">
    <source>
        <dbReference type="EMBL" id="TPG33590.1"/>
    </source>
</evidence>
<dbReference type="GO" id="GO:0016878">
    <property type="term" value="F:acid-thiol ligase activity"/>
    <property type="evidence" value="ECO:0007669"/>
    <property type="project" value="UniProtKB-ARBA"/>
</dbReference>
<dbReference type="InterPro" id="IPR050237">
    <property type="entry name" value="ATP-dep_AMP-bd_enzyme"/>
</dbReference>
<gene>
    <name evidence="3" type="ORF">EAH80_15040</name>
</gene>
<keyword evidence="3" id="KW-0436">Ligase</keyword>
<evidence type="ECO:0000259" key="1">
    <source>
        <dbReference type="Pfam" id="PF00501"/>
    </source>
</evidence>
<dbReference type="CDD" id="cd04433">
    <property type="entry name" value="AFD_class_I"/>
    <property type="match status" value="1"/>
</dbReference>
<organism evidence="3 4">
    <name type="scientific">Mycolicibacterium hodleri</name>
    <dbReference type="NCBI Taxonomy" id="49897"/>
    <lineage>
        <taxon>Bacteria</taxon>
        <taxon>Bacillati</taxon>
        <taxon>Actinomycetota</taxon>
        <taxon>Actinomycetes</taxon>
        <taxon>Mycobacteriales</taxon>
        <taxon>Mycobacteriaceae</taxon>
        <taxon>Mycolicibacterium</taxon>
    </lineage>
</organism>
<dbReference type="SUPFAM" id="SSF56801">
    <property type="entry name" value="Acetyl-CoA synthetase-like"/>
    <property type="match status" value="1"/>
</dbReference>
<dbReference type="InterPro" id="IPR025110">
    <property type="entry name" value="AMP-bd_C"/>
</dbReference>
<dbReference type="Gene3D" id="3.40.50.12780">
    <property type="entry name" value="N-terminal domain of ligase-like"/>
    <property type="match status" value="1"/>
</dbReference>
<dbReference type="PANTHER" id="PTHR43767:SF1">
    <property type="entry name" value="NONRIBOSOMAL PEPTIDE SYNTHASE PES1 (EUROFUNG)-RELATED"/>
    <property type="match status" value="1"/>
</dbReference>
<dbReference type="Pfam" id="PF13193">
    <property type="entry name" value="AMP-binding_C"/>
    <property type="match status" value="1"/>
</dbReference>